<accession>A0A4Q0UZX0</accession>
<comment type="pathway">
    <text evidence="12">Carbohydrate metabolism; D-tagatose 6-phosphate degradation; D-glyceraldehyde 3-phosphate and glycerone phosphate from D-tagatose 6-phosphate: step 1/2.</text>
</comment>
<dbReference type="UniPathway" id="UPA00916">
    <property type="reaction ID" value="UER00889"/>
</dbReference>
<feature type="binding site" evidence="11">
    <location>
        <position position="140"/>
    </location>
    <ligand>
        <name>substrate</name>
    </ligand>
</feature>
<dbReference type="GO" id="GO:0005829">
    <property type="term" value="C:cytosol"/>
    <property type="evidence" value="ECO:0007669"/>
    <property type="project" value="TreeGrafter"/>
</dbReference>
<keyword evidence="8 11" id="KW-0460">Magnesium</keyword>
<reference evidence="14 19" key="2">
    <citation type="submission" date="2022-09" db="EMBL/GenBank/DDBJ databases">
        <title>complete genome sequences of Clostridium tetani str. KHSU-234311-028 isolated from soil.</title>
        <authorList>
            <person name="Sekizuka T."/>
            <person name="Shitada C."/>
            <person name="Takahashi M."/>
            <person name="Kuroda M."/>
        </authorList>
    </citation>
    <scope>NUCLEOTIDE SEQUENCE [LARGE SCALE GENOMIC DNA]</scope>
    <source>
        <strain evidence="14 19">KHSU-234311-028</strain>
    </source>
</reference>
<comment type="catalytic activity">
    <reaction evidence="12">
        <text>D-tagatofuranose 6-phosphate + ATP = D-tagatofuranose 1,6-bisphosphate + ADP + H(+)</text>
        <dbReference type="Rhea" id="RHEA:12420"/>
        <dbReference type="ChEBI" id="CHEBI:15378"/>
        <dbReference type="ChEBI" id="CHEBI:30616"/>
        <dbReference type="ChEBI" id="CHEBI:58694"/>
        <dbReference type="ChEBI" id="CHEBI:58695"/>
        <dbReference type="ChEBI" id="CHEBI:456216"/>
        <dbReference type="EC" id="2.7.1.144"/>
    </reaction>
</comment>
<dbReference type="Gene3D" id="3.40.1190.20">
    <property type="match status" value="1"/>
</dbReference>
<evidence type="ECO:0000256" key="8">
    <source>
        <dbReference type="ARBA" id="ARBA00022842"/>
    </source>
</evidence>
<keyword evidence="10 11" id="KW-0119">Carbohydrate metabolism</keyword>
<dbReference type="Proteomes" id="UP001321763">
    <property type="component" value="Chromosome"/>
</dbReference>
<comment type="similarity">
    <text evidence="11">Belongs to the carbohydrate kinase PfkB family. Deoxyribokinase subfamily.</text>
</comment>
<feature type="binding site" evidence="11">
    <location>
        <position position="287"/>
    </location>
    <ligand>
        <name>K(+)</name>
        <dbReference type="ChEBI" id="CHEBI:29103"/>
    </ligand>
</feature>
<comment type="similarity">
    <text evidence="12">Belongs to the carbohydrate kinase PfkB family. LacC subfamily.</text>
</comment>
<feature type="domain" description="Carbohydrate kinase PfkB" evidence="13">
    <location>
        <begin position="1"/>
        <end position="294"/>
    </location>
</feature>
<feature type="binding site" evidence="11">
    <location>
        <position position="285"/>
    </location>
    <ligand>
        <name>K(+)</name>
        <dbReference type="ChEBI" id="CHEBI:29103"/>
    </ligand>
</feature>
<dbReference type="FunFam" id="3.40.1190.20:FF:000012">
    <property type="entry name" value="Ribokinase"/>
    <property type="match status" value="1"/>
</dbReference>
<dbReference type="GO" id="GO:2001059">
    <property type="term" value="P:D-tagatose 6-phosphate catabolic process"/>
    <property type="evidence" value="ECO:0007669"/>
    <property type="project" value="UniProtKB-UniPathway"/>
</dbReference>
<gene>
    <name evidence="15" type="primary">rbsK</name>
    <name evidence="11" type="synonym">deoK</name>
    <name evidence="15" type="ORF">DP130_00575</name>
    <name evidence="16" type="ORF">DP131_10670</name>
    <name evidence="14" type="ORF">K234311028_07320</name>
</gene>
<protein>
    <recommendedName>
        <fullName evidence="11">Deoxyribokinase</fullName>
        <shortName evidence="11">dRK</shortName>
        <ecNumber evidence="11">2.7.1.229</ecNumber>
    </recommendedName>
    <alternativeName>
        <fullName evidence="11">ATP:2-deoxy-D-ribose 5-phosphotransferase</fullName>
    </alternativeName>
</protein>
<dbReference type="InterPro" id="IPR011611">
    <property type="entry name" value="PfkB_dom"/>
</dbReference>
<dbReference type="InterPro" id="IPR017583">
    <property type="entry name" value="Tagatose/fructose_Pkinase"/>
</dbReference>
<feature type="binding site" evidence="11">
    <location>
        <begin position="220"/>
        <end position="225"/>
    </location>
    <ligand>
        <name>ATP</name>
        <dbReference type="ChEBI" id="CHEBI:30616"/>
    </ligand>
</feature>
<proteinExistence type="inferred from homology"/>
<evidence type="ECO:0000256" key="4">
    <source>
        <dbReference type="ARBA" id="ARBA00022723"/>
    </source>
</evidence>
<feature type="binding site" evidence="11">
    <location>
        <position position="252"/>
    </location>
    <ligand>
        <name>substrate</name>
    </ligand>
</feature>
<feature type="binding site" evidence="11">
    <location>
        <position position="248"/>
    </location>
    <ligand>
        <name>K(+)</name>
        <dbReference type="ChEBI" id="CHEBI:29103"/>
    </ligand>
</feature>
<dbReference type="PANTHER" id="PTHR10584">
    <property type="entry name" value="SUGAR KINASE"/>
    <property type="match status" value="1"/>
</dbReference>
<dbReference type="InterPro" id="IPR011877">
    <property type="entry name" value="Ribokinase"/>
</dbReference>
<evidence type="ECO:0000313" key="15">
    <source>
        <dbReference type="EMBL" id="RXI50499.1"/>
    </source>
</evidence>
<evidence type="ECO:0000313" key="14">
    <source>
        <dbReference type="EMBL" id="BDR80486.1"/>
    </source>
</evidence>
<evidence type="ECO:0000256" key="2">
    <source>
        <dbReference type="ARBA" id="ARBA00022490"/>
    </source>
</evidence>
<dbReference type="Pfam" id="PF00294">
    <property type="entry name" value="PfkB"/>
    <property type="match status" value="1"/>
</dbReference>
<evidence type="ECO:0000256" key="3">
    <source>
        <dbReference type="ARBA" id="ARBA00022679"/>
    </source>
</evidence>
<feature type="binding site" evidence="11">
    <location>
        <position position="282"/>
    </location>
    <ligand>
        <name>K(+)</name>
        <dbReference type="ChEBI" id="CHEBI:29103"/>
    </ligand>
</feature>
<name>A0A4Q0UZX0_CLOTA</name>
<feature type="binding site" evidence="11">
    <location>
        <begin position="251"/>
        <end position="252"/>
    </location>
    <ligand>
        <name>ATP</name>
        <dbReference type="ChEBI" id="CHEBI:30616"/>
    </ligand>
</feature>
<feature type="binding site" evidence="11">
    <location>
        <begin position="39"/>
        <end position="43"/>
    </location>
    <ligand>
        <name>substrate</name>
    </ligand>
</feature>
<evidence type="ECO:0000313" key="19">
    <source>
        <dbReference type="Proteomes" id="UP001321763"/>
    </source>
</evidence>
<dbReference type="GO" id="GO:0004747">
    <property type="term" value="F:ribokinase activity"/>
    <property type="evidence" value="ECO:0007669"/>
    <property type="project" value="UniProtKB-UniRule"/>
</dbReference>
<dbReference type="GO" id="GO:0005988">
    <property type="term" value="P:lactose metabolic process"/>
    <property type="evidence" value="ECO:0007669"/>
    <property type="project" value="UniProtKB-KW"/>
</dbReference>
<keyword evidence="2 11" id="KW-0963">Cytoplasm</keyword>
<evidence type="ECO:0000256" key="1">
    <source>
        <dbReference type="ARBA" id="ARBA00005380"/>
    </source>
</evidence>
<comment type="subcellular location">
    <subcellularLocation>
        <location evidence="11">Cytoplasm</location>
    </subcellularLocation>
</comment>
<dbReference type="UniPathway" id="UPA00704">
    <property type="reaction ID" value="UER00715"/>
</dbReference>
<feature type="active site" description="Proton acceptor" evidence="11">
    <location>
        <position position="252"/>
    </location>
</feature>
<feature type="binding site" evidence="11">
    <location>
        <position position="291"/>
    </location>
    <ligand>
        <name>K(+)</name>
        <dbReference type="ChEBI" id="CHEBI:29103"/>
    </ligand>
</feature>
<evidence type="ECO:0000256" key="6">
    <source>
        <dbReference type="ARBA" id="ARBA00022777"/>
    </source>
</evidence>
<dbReference type="AlphaFoldDB" id="A0A4Q0UZX0"/>
<dbReference type="GO" id="GO:0046872">
    <property type="term" value="F:metal ion binding"/>
    <property type="evidence" value="ECO:0007669"/>
    <property type="project" value="UniProtKB-KW"/>
</dbReference>
<dbReference type="EMBL" id="QMAP01000001">
    <property type="protein sequence ID" value="RXI50499.1"/>
    <property type="molecule type" value="Genomic_DNA"/>
</dbReference>
<dbReference type="GO" id="GO:0009024">
    <property type="term" value="F:tagatose-6-phosphate kinase activity"/>
    <property type="evidence" value="ECO:0007669"/>
    <property type="project" value="UniProtKB-EC"/>
</dbReference>
<dbReference type="EMBL" id="QMAU01000041">
    <property type="protein sequence ID" value="RXI54283.1"/>
    <property type="molecule type" value="Genomic_DNA"/>
</dbReference>
<dbReference type="InterPro" id="IPR029056">
    <property type="entry name" value="Ribokinase-like"/>
</dbReference>
<keyword evidence="5 11" id="KW-0547">Nucleotide-binding</keyword>
<keyword evidence="7 11" id="KW-0067">ATP-binding</keyword>
<dbReference type="Proteomes" id="UP000290273">
    <property type="component" value="Unassembled WGS sequence"/>
</dbReference>
<evidence type="ECO:0000313" key="16">
    <source>
        <dbReference type="EMBL" id="RXI54283.1"/>
    </source>
</evidence>
<dbReference type="EC" id="2.7.1.229" evidence="11"/>
<dbReference type="CDD" id="cd01174">
    <property type="entry name" value="ribokinase"/>
    <property type="match status" value="1"/>
</dbReference>
<evidence type="ECO:0000256" key="11">
    <source>
        <dbReference type="HAMAP-Rule" id="MF_01987"/>
    </source>
</evidence>
<feature type="binding site" evidence="11">
    <location>
        <begin position="11"/>
        <end position="13"/>
    </location>
    <ligand>
        <name>substrate</name>
    </ligand>
</feature>
<dbReference type="EMBL" id="AP026818">
    <property type="protein sequence ID" value="BDR80486.1"/>
    <property type="molecule type" value="Genomic_DNA"/>
</dbReference>
<dbReference type="HAMAP" id="MF_01987">
    <property type="entry name" value="Ribokinase"/>
    <property type="match status" value="1"/>
</dbReference>
<dbReference type="GO" id="GO:0005524">
    <property type="term" value="F:ATP binding"/>
    <property type="evidence" value="ECO:0007669"/>
    <property type="project" value="UniProtKB-UniRule"/>
</dbReference>
<keyword evidence="4 11" id="KW-0479">Metal-binding</keyword>
<evidence type="ECO:0000256" key="7">
    <source>
        <dbReference type="ARBA" id="ARBA00022840"/>
    </source>
</evidence>
<comment type="cofactor">
    <cofactor evidence="11">
        <name>Mg(2+)</name>
        <dbReference type="ChEBI" id="CHEBI:18420"/>
    </cofactor>
</comment>
<comment type="similarity">
    <text evidence="1">Belongs to the carbohydrate kinase pfkB family.</text>
</comment>
<feature type="binding site" evidence="11">
    <location>
        <position position="184"/>
    </location>
    <ligand>
        <name>ATP</name>
        <dbReference type="ChEBI" id="CHEBI:30616"/>
    </ligand>
</feature>
<comment type="subunit">
    <text evidence="11">Homodimer.</text>
</comment>
<organism evidence="15 18">
    <name type="scientific">Clostridium tetani</name>
    <dbReference type="NCBI Taxonomy" id="1513"/>
    <lineage>
        <taxon>Bacteria</taxon>
        <taxon>Bacillati</taxon>
        <taxon>Bacillota</taxon>
        <taxon>Clostridia</taxon>
        <taxon>Eubacteriales</taxon>
        <taxon>Clostridiaceae</taxon>
        <taxon>Clostridium</taxon>
    </lineage>
</organism>
<dbReference type="NCBIfam" id="TIGR02152">
    <property type="entry name" value="D_ribokin_bact"/>
    <property type="match status" value="1"/>
</dbReference>
<dbReference type="PANTHER" id="PTHR10584:SF166">
    <property type="entry name" value="RIBOKINASE"/>
    <property type="match status" value="1"/>
</dbReference>
<sequence length="306" mass="33008">MKKILVIGSFMMDLVAQTPRAPIEGETIIGKSFSQFTGGKGANQAVAAARLGAYVTMIGKLGKDSFGEAHIESLRREGINHDYVLFDDVESSGVGHITLEENGNNRIIVIPGANLKLTPKEVEDLEDNIKSSDIVILQLEIPFETVYKTIELAHKHGKTIILNPAPAAKLKEHFVELVDYIVPNESEASLLTGIKVNSIESARKAAKSLLNLGCKNVIITLGEKGVLLVNNNEEIFQESFKVKPVDTTAAGDSFIGAFAYSLANGLGNVKSLEFACAVGALTVTKIGAQPSLPKLTEVEMFMKENR</sequence>
<dbReference type="PIRSF" id="PIRSF000535">
    <property type="entry name" value="1PFK/6PFK/LacC"/>
    <property type="match status" value="1"/>
</dbReference>
<reference evidence="17 18" key="1">
    <citation type="submission" date="2018-06" db="EMBL/GenBank/DDBJ databases">
        <title>Genome conservation of Clostridium tetani.</title>
        <authorList>
            <person name="Bruggemann H."/>
            <person name="Popoff M.R."/>
        </authorList>
    </citation>
    <scope>NUCLEOTIDE SEQUENCE [LARGE SCALE GENOMIC DNA]</scope>
    <source>
        <strain evidence="15 18">2017.061</strain>
        <strain evidence="16 17">63.05</strain>
    </source>
</reference>
<dbReference type="InterPro" id="IPR002139">
    <property type="entry name" value="Ribo/fructo_kinase"/>
</dbReference>
<feature type="site" description="Important for substrate specificity" evidence="11">
    <location>
        <position position="11"/>
    </location>
</feature>
<feature type="binding site" evidence="11">
    <location>
        <position position="246"/>
    </location>
    <ligand>
        <name>K(+)</name>
        <dbReference type="ChEBI" id="CHEBI:29103"/>
    </ligand>
</feature>
<evidence type="ECO:0000259" key="13">
    <source>
        <dbReference type="Pfam" id="PF00294"/>
    </source>
</evidence>
<keyword evidence="6 11" id="KW-0418">Kinase</keyword>
<keyword evidence="12" id="KW-0423">Lactose metabolism</keyword>
<evidence type="ECO:0000256" key="5">
    <source>
        <dbReference type="ARBA" id="ARBA00022741"/>
    </source>
</evidence>
<dbReference type="Proteomes" id="UP000290921">
    <property type="component" value="Unassembled WGS sequence"/>
</dbReference>
<comment type="function">
    <text evidence="11">Catalyzes the ATP-dependent phosphorylation of 2-deoxy-D-ribose to 2-deoxy-D-ribose 5-phosphate (dRib-5P), allowing the use of deoxyribose as the sole carbon source.</text>
</comment>
<evidence type="ECO:0000313" key="17">
    <source>
        <dbReference type="Proteomes" id="UP000290273"/>
    </source>
</evidence>
<dbReference type="GO" id="GO:0019303">
    <property type="term" value="P:D-ribose catabolic process"/>
    <property type="evidence" value="ECO:0007669"/>
    <property type="project" value="UniProtKB-UniPathway"/>
</dbReference>
<evidence type="ECO:0000313" key="18">
    <source>
        <dbReference type="Proteomes" id="UP000290921"/>
    </source>
</evidence>
<comment type="catalytic activity">
    <reaction evidence="11">
        <text>2-deoxy-D-ribose + ATP = 2-deoxy-D-ribose 5-phosphate + ADP + H(+)</text>
        <dbReference type="Rhea" id="RHEA:30871"/>
        <dbReference type="ChEBI" id="CHEBI:15378"/>
        <dbReference type="ChEBI" id="CHEBI:30616"/>
        <dbReference type="ChEBI" id="CHEBI:62877"/>
        <dbReference type="ChEBI" id="CHEBI:90761"/>
        <dbReference type="ChEBI" id="CHEBI:456216"/>
        <dbReference type="EC" id="2.7.1.229"/>
    </reaction>
</comment>
<keyword evidence="9 11" id="KW-0630">Potassium</keyword>
<comment type="caution">
    <text evidence="11">Lacks conserved residue(s) required for the propagation of feature annotation.</text>
</comment>
<evidence type="ECO:0000256" key="9">
    <source>
        <dbReference type="ARBA" id="ARBA00022958"/>
    </source>
</evidence>
<keyword evidence="3 11" id="KW-0808">Transferase</keyword>
<dbReference type="PRINTS" id="PR00990">
    <property type="entry name" value="RIBOKINASE"/>
</dbReference>
<dbReference type="PROSITE" id="PS00584">
    <property type="entry name" value="PFKB_KINASES_2"/>
    <property type="match status" value="1"/>
</dbReference>
<evidence type="ECO:0000256" key="12">
    <source>
        <dbReference type="PIRNR" id="PIRNR000535"/>
    </source>
</evidence>
<evidence type="ECO:0000256" key="10">
    <source>
        <dbReference type="ARBA" id="ARBA00023277"/>
    </source>
</evidence>
<dbReference type="SUPFAM" id="SSF53613">
    <property type="entry name" value="Ribokinase-like"/>
    <property type="match status" value="1"/>
</dbReference>
<dbReference type="InterPro" id="IPR002173">
    <property type="entry name" value="Carboh/pur_kinase_PfkB_CS"/>
</dbReference>